<accession>A0A1E2UPL1</accession>
<comment type="caution">
    <text evidence="9">The sequence shown here is derived from an EMBL/GenBank/DDBJ whole genome shotgun (WGS) entry which is preliminary data.</text>
</comment>
<dbReference type="SUPFAM" id="SSF46626">
    <property type="entry name" value="Cytochrome c"/>
    <property type="match status" value="1"/>
</dbReference>
<evidence type="ECO:0000256" key="1">
    <source>
        <dbReference type="ARBA" id="ARBA00022448"/>
    </source>
</evidence>
<organism evidence="9 10">
    <name type="scientific">Candidatus Thiodiazotropha endoloripes</name>
    <dbReference type="NCBI Taxonomy" id="1818881"/>
    <lineage>
        <taxon>Bacteria</taxon>
        <taxon>Pseudomonadati</taxon>
        <taxon>Pseudomonadota</taxon>
        <taxon>Gammaproteobacteria</taxon>
        <taxon>Chromatiales</taxon>
        <taxon>Sedimenticolaceae</taxon>
        <taxon>Candidatus Thiodiazotropha</taxon>
    </lineage>
</organism>
<evidence type="ECO:0000256" key="2">
    <source>
        <dbReference type="ARBA" id="ARBA00022617"/>
    </source>
</evidence>
<dbReference type="EMBL" id="LVJZ01000003">
    <property type="protein sequence ID" value="ODB96454.1"/>
    <property type="molecule type" value="Genomic_DNA"/>
</dbReference>
<keyword evidence="7" id="KW-0732">Signal</keyword>
<evidence type="ECO:0000256" key="3">
    <source>
        <dbReference type="ARBA" id="ARBA00022723"/>
    </source>
</evidence>
<keyword evidence="1" id="KW-0813">Transport</keyword>
<dbReference type="STRING" id="1818881.A3196_06575"/>
<dbReference type="Proteomes" id="UP000094849">
    <property type="component" value="Unassembled WGS sequence"/>
</dbReference>
<keyword evidence="3 6" id="KW-0479">Metal-binding</keyword>
<keyword evidence="4" id="KW-0249">Electron transport</keyword>
<reference evidence="9 10" key="1">
    <citation type="submission" date="2016-03" db="EMBL/GenBank/DDBJ databases">
        <title>Chemosynthetic sulphur-oxidizing symbionts of marine invertebrate animals are capable of nitrogen fixation.</title>
        <authorList>
            <person name="Petersen J.M."/>
            <person name="Kemper A."/>
            <person name="Gruber-Vodicka H."/>
            <person name="Cardini U."/>
            <person name="Geest Mvander."/>
            <person name="Kleiner M."/>
            <person name="Bulgheresi S."/>
            <person name="Fussmann M."/>
            <person name="Herbold C."/>
            <person name="Seah B.K.B."/>
            <person name="Antony C.Paul."/>
            <person name="Liu D."/>
            <person name="Belitz A."/>
            <person name="Weber M."/>
        </authorList>
    </citation>
    <scope>NUCLEOTIDE SEQUENCE [LARGE SCALE GENOMIC DNA]</scope>
    <source>
        <strain evidence="9">G_D</strain>
    </source>
</reference>
<evidence type="ECO:0000256" key="4">
    <source>
        <dbReference type="ARBA" id="ARBA00022982"/>
    </source>
</evidence>
<dbReference type="PROSITE" id="PS51007">
    <property type="entry name" value="CYTC"/>
    <property type="match status" value="1"/>
</dbReference>
<keyword evidence="2 6" id="KW-0349">Heme</keyword>
<name>A0A1E2UPL1_9GAMM</name>
<dbReference type="GO" id="GO:0009055">
    <property type="term" value="F:electron transfer activity"/>
    <property type="evidence" value="ECO:0007669"/>
    <property type="project" value="InterPro"/>
</dbReference>
<evidence type="ECO:0000313" key="10">
    <source>
        <dbReference type="Proteomes" id="UP000094849"/>
    </source>
</evidence>
<gene>
    <name evidence="9" type="ORF">A3196_06575</name>
</gene>
<feature type="signal peptide" evidence="7">
    <location>
        <begin position="1"/>
        <end position="24"/>
    </location>
</feature>
<dbReference type="PRINTS" id="PR00604">
    <property type="entry name" value="CYTCHRMECIAB"/>
</dbReference>
<evidence type="ECO:0000256" key="6">
    <source>
        <dbReference type="PROSITE-ProRule" id="PRU00433"/>
    </source>
</evidence>
<dbReference type="GO" id="GO:0020037">
    <property type="term" value="F:heme binding"/>
    <property type="evidence" value="ECO:0007669"/>
    <property type="project" value="InterPro"/>
</dbReference>
<feature type="chain" id="PRO_5009119071" description="Cytochrome c domain-containing protein" evidence="7">
    <location>
        <begin position="25"/>
        <end position="140"/>
    </location>
</feature>
<dbReference type="Gene3D" id="1.10.760.10">
    <property type="entry name" value="Cytochrome c-like domain"/>
    <property type="match status" value="1"/>
</dbReference>
<evidence type="ECO:0000256" key="5">
    <source>
        <dbReference type="ARBA" id="ARBA00023004"/>
    </source>
</evidence>
<proteinExistence type="predicted"/>
<evidence type="ECO:0000256" key="7">
    <source>
        <dbReference type="SAM" id="SignalP"/>
    </source>
</evidence>
<keyword evidence="5 6" id="KW-0408">Iron</keyword>
<dbReference type="PANTHER" id="PTHR11961">
    <property type="entry name" value="CYTOCHROME C"/>
    <property type="match status" value="1"/>
</dbReference>
<sequence>MKKFALIALAIVIALPVASVEVMAMDDAKMIKKMVKKGKKVAIKQCFACHDITAEKQNRVGPPLWGVYGKPAGSVEGYEYSAAHLSKADSIVWDEATLDAYLQDPKALIPDNKMAFPVVGVKPMSDKQRRNVIEFLKSLK</sequence>
<protein>
    <recommendedName>
        <fullName evidence="8">Cytochrome c domain-containing protein</fullName>
    </recommendedName>
</protein>
<dbReference type="AlphaFoldDB" id="A0A1E2UPL1"/>
<dbReference type="InterPro" id="IPR009056">
    <property type="entry name" value="Cyt_c-like_dom"/>
</dbReference>
<keyword evidence="10" id="KW-1185">Reference proteome</keyword>
<dbReference type="InterPro" id="IPR002327">
    <property type="entry name" value="Cyt_c_1A/1B"/>
</dbReference>
<evidence type="ECO:0000313" key="9">
    <source>
        <dbReference type="EMBL" id="ODB96454.1"/>
    </source>
</evidence>
<dbReference type="InterPro" id="IPR036909">
    <property type="entry name" value="Cyt_c-like_dom_sf"/>
</dbReference>
<dbReference type="RefSeq" id="WP_069004187.1">
    <property type="nucleotide sequence ID" value="NZ_LVJW01000003.1"/>
</dbReference>
<dbReference type="Pfam" id="PF00034">
    <property type="entry name" value="Cytochrom_C"/>
    <property type="match status" value="1"/>
</dbReference>
<evidence type="ECO:0000259" key="8">
    <source>
        <dbReference type="PROSITE" id="PS51007"/>
    </source>
</evidence>
<dbReference type="GO" id="GO:0046872">
    <property type="term" value="F:metal ion binding"/>
    <property type="evidence" value="ECO:0007669"/>
    <property type="project" value="UniProtKB-KW"/>
</dbReference>
<feature type="domain" description="Cytochrome c" evidence="8">
    <location>
        <begin position="33"/>
        <end position="140"/>
    </location>
</feature>